<keyword evidence="5" id="KW-1185">Reference proteome</keyword>
<dbReference type="RefSeq" id="WP_017979050.1">
    <property type="nucleotide sequence ID" value="NZ_CP017578.1"/>
</dbReference>
<evidence type="ECO:0000313" key="4">
    <source>
        <dbReference type="EMBL" id="KZB96812.1"/>
    </source>
</evidence>
<dbReference type="AlphaFoldDB" id="A0A154NAZ8"/>
<dbReference type="SMART" id="SM00347">
    <property type="entry name" value="HTH_MARR"/>
    <property type="match status" value="1"/>
</dbReference>
<dbReference type="OrthoDB" id="582199at2"/>
<dbReference type="KEGG" id="smy:BJP26_09545"/>
<proteinExistence type="predicted"/>
<evidence type="ECO:0000313" key="5">
    <source>
        <dbReference type="Proteomes" id="UP000078460"/>
    </source>
</evidence>
<dbReference type="EMBL" id="LQCK02000001">
    <property type="protein sequence ID" value="KZB96812.1"/>
    <property type="molecule type" value="Genomic_DNA"/>
</dbReference>
<dbReference type="PANTHER" id="PTHR33164:SF64">
    <property type="entry name" value="TRANSCRIPTIONAL REGULATOR SLYA"/>
    <property type="match status" value="1"/>
</dbReference>
<dbReference type="GO" id="GO:0006950">
    <property type="term" value="P:response to stress"/>
    <property type="evidence" value="ECO:0007669"/>
    <property type="project" value="TreeGrafter"/>
</dbReference>
<dbReference type="GO" id="GO:0003700">
    <property type="term" value="F:DNA-binding transcription factor activity"/>
    <property type="evidence" value="ECO:0007669"/>
    <property type="project" value="InterPro"/>
</dbReference>
<dbReference type="PANTHER" id="PTHR33164">
    <property type="entry name" value="TRANSCRIPTIONAL REGULATOR, MARR FAMILY"/>
    <property type="match status" value="1"/>
</dbReference>
<reference evidence="4" key="1">
    <citation type="submission" date="2016-03" db="EMBL/GenBank/DDBJ databases">
        <title>Sphingomonas melonis TY, whole genome shotgun sequencing.</title>
        <authorList>
            <person name="Wang H."/>
            <person name="Zhu P."/>
        </authorList>
    </citation>
    <scope>NUCLEOTIDE SEQUENCE [LARGE SCALE GENOMIC DNA]</scope>
    <source>
        <strain evidence="4">TY</strain>
    </source>
</reference>
<protein>
    <submittedName>
        <fullName evidence="4">MarR family transcriptional regulator</fullName>
    </submittedName>
</protein>
<dbReference type="STRING" id="621456.BJP26_09545"/>
<dbReference type="GeneID" id="93798402"/>
<evidence type="ECO:0000256" key="2">
    <source>
        <dbReference type="ARBA" id="ARBA00023125"/>
    </source>
</evidence>
<evidence type="ECO:0000256" key="3">
    <source>
        <dbReference type="ARBA" id="ARBA00023163"/>
    </source>
</evidence>
<dbReference type="PROSITE" id="PS50995">
    <property type="entry name" value="HTH_MARR_2"/>
    <property type="match status" value="1"/>
</dbReference>
<dbReference type="Pfam" id="PF12802">
    <property type="entry name" value="MarR_2"/>
    <property type="match status" value="1"/>
</dbReference>
<evidence type="ECO:0000256" key="1">
    <source>
        <dbReference type="ARBA" id="ARBA00023015"/>
    </source>
</evidence>
<dbReference type="Gene3D" id="1.10.10.10">
    <property type="entry name" value="Winged helix-like DNA-binding domain superfamily/Winged helix DNA-binding domain"/>
    <property type="match status" value="1"/>
</dbReference>
<keyword evidence="3" id="KW-0804">Transcription</keyword>
<accession>A0A154NAZ8</accession>
<sequence>MTPAAEASPDPAVPDGQRSFASQVALIARLLRKRFDERARAMALTTDEALTQAQWRALGAIWLHPGSTQKAMAEKLEIGPVAMGQTLDRLEALQWVERRSDPGDRRVKRLYATDAAEPVVARLGLLAGREDHYASVSLSPEKMQTLTGLLDEVIEALASTA</sequence>
<organism evidence="4 5">
    <name type="scientific">Sphingomonas melonis TY</name>
    <dbReference type="NCBI Taxonomy" id="621456"/>
    <lineage>
        <taxon>Bacteria</taxon>
        <taxon>Pseudomonadati</taxon>
        <taxon>Pseudomonadota</taxon>
        <taxon>Alphaproteobacteria</taxon>
        <taxon>Sphingomonadales</taxon>
        <taxon>Sphingomonadaceae</taxon>
        <taxon>Sphingomonas</taxon>
    </lineage>
</organism>
<keyword evidence="2" id="KW-0238">DNA-binding</keyword>
<dbReference type="GO" id="GO:0003677">
    <property type="term" value="F:DNA binding"/>
    <property type="evidence" value="ECO:0007669"/>
    <property type="project" value="UniProtKB-KW"/>
</dbReference>
<dbReference type="InterPro" id="IPR039422">
    <property type="entry name" value="MarR/SlyA-like"/>
</dbReference>
<dbReference type="Proteomes" id="UP000078460">
    <property type="component" value="Unassembled WGS sequence"/>
</dbReference>
<keyword evidence="1" id="KW-0805">Transcription regulation</keyword>
<name>A0A154NAZ8_9SPHN</name>
<dbReference type="InterPro" id="IPR036390">
    <property type="entry name" value="WH_DNA-bd_sf"/>
</dbReference>
<dbReference type="InterPro" id="IPR000835">
    <property type="entry name" value="HTH_MarR-typ"/>
</dbReference>
<gene>
    <name evidence="4" type="ORF">AVM11_01320</name>
</gene>
<comment type="caution">
    <text evidence="4">The sequence shown here is derived from an EMBL/GenBank/DDBJ whole genome shotgun (WGS) entry which is preliminary data.</text>
</comment>
<dbReference type="SUPFAM" id="SSF46785">
    <property type="entry name" value="Winged helix' DNA-binding domain"/>
    <property type="match status" value="1"/>
</dbReference>
<dbReference type="InterPro" id="IPR036388">
    <property type="entry name" value="WH-like_DNA-bd_sf"/>
</dbReference>